<proteinExistence type="predicted"/>
<dbReference type="Pfam" id="PF15890">
    <property type="entry name" value="Peptidase_Mx1"/>
    <property type="match status" value="1"/>
</dbReference>
<sequence length="468" mass="52916">MILQVLLFLGCSRDNDTVDVDMSIYSESDLTNSALDKWLLTNLVDPYNIEVVYRFDRNNTEVSRDVSPVKLERVQPMMEAVLNCYIRPYEKIAGKTFIKTFVPKQYALFGSVLYNTNGSVVLGTADAGRKVTLYDVNNFSESVVEGDAGVRRKLRTIHHEFVHIMNQNVIIPPSFAEITKADYYEDWTNSSNTETLAKSLGFVSRYARGKYTEDFAEMAAHLLVMGQVWFDNYVLTAPRSAQLKLRAKEQEVVDYYKAAFGLDFRALQNETQLAFKTIYNAKDPTDITQTLPIWLGTNKVKSILYTPGASHYTSYGISTAFTTVYNNFVNAVATQSTVTERRFVKNMALNFSSDSTVTVSFGYASTATGAIGFYADYDFGFKINVATSEIVFTKKVPEGTTGSNNNGALSRFKPYFEQYILPYMTNRVFVLNWLPTAITPTDPLYRTFGGFYEKDNSTNYFYGPIELK</sequence>
<gene>
    <name evidence="1" type="ORF">JKG61_18265</name>
</gene>
<dbReference type="EMBL" id="JAERTY010000010">
    <property type="protein sequence ID" value="MBL1410710.1"/>
    <property type="molecule type" value="Genomic_DNA"/>
</dbReference>
<reference evidence="1 2" key="1">
    <citation type="submission" date="2021-01" db="EMBL/GenBank/DDBJ databases">
        <title>C459-1 draft genome sequence.</title>
        <authorList>
            <person name="Zhang X.-F."/>
        </authorList>
    </citation>
    <scope>NUCLEOTIDE SEQUENCE [LARGE SCALE GENOMIC DNA]</scope>
    <source>
        <strain evidence="2">C459-1</strain>
    </source>
</reference>
<dbReference type="Gene3D" id="3.40.390.70">
    <property type="match status" value="1"/>
</dbReference>
<evidence type="ECO:0008006" key="3">
    <source>
        <dbReference type="Google" id="ProtNLM"/>
    </source>
</evidence>
<organism evidence="1 2">
    <name type="scientific">Sphingobacterium faecale</name>
    <dbReference type="NCBI Taxonomy" id="2803775"/>
    <lineage>
        <taxon>Bacteria</taxon>
        <taxon>Pseudomonadati</taxon>
        <taxon>Bacteroidota</taxon>
        <taxon>Sphingobacteriia</taxon>
        <taxon>Sphingobacteriales</taxon>
        <taxon>Sphingobacteriaceae</taxon>
        <taxon>Sphingobacterium</taxon>
    </lineage>
</organism>
<dbReference type="InterPro" id="IPR030890">
    <property type="entry name" value="LP_HExxH_w_TonB"/>
</dbReference>
<evidence type="ECO:0000313" key="1">
    <source>
        <dbReference type="EMBL" id="MBL1410710.1"/>
    </source>
</evidence>
<evidence type="ECO:0000313" key="2">
    <source>
        <dbReference type="Proteomes" id="UP000625283"/>
    </source>
</evidence>
<comment type="caution">
    <text evidence="1">The sequence shown here is derived from an EMBL/GenBank/DDBJ whole genome shotgun (WGS) entry which is preliminary data.</text>
</comment>
<accession>A0ABS1R8U0</accession>
<dbReference type="Proteomes" id="UP000625283">
    <property type="component" value="Unassembled WGS sequence"/>
</dbReference>
<name>A0ABS1R8U0_9SPHI</name>
<dbReference type="NCBIfam" id="TIGR04549">
    <property type="entry name" value="LP_HExxH_w_tonB"/>
    <property type="match status" value="1"/>
</dbReference>
<keyword evidence="2" id="KW-1185">Reference proteome</keyword>
<protein>
    <recommendedName>
        <fullName evidence="3">Substrate import-associated zinc metallohydrolase lipoprotein</fullName>
    </recommendedName>
</protein>